<reference evidence="2 3" key="1">
    <citation type="submission" date="2019-06" db="EMBL/GenBank/DDBJ databases">
        <title>A chromosomal-level reference genome of Carpinus fangiana (Coryloideae, Betulaceae).</title>
        <authorList>
            <person name="Yang X."/>
            <person name="Wang Z."/>
            <person name="Zhang L."/>
            <person name="Hao G."/>
            <person name="Liu J."/>
            <person name="Yang Y."/>
        </authorList>
    </citation>
    <scope>NUCLEOTIDE SEQUENCE [LARGE SCALE GENOMIC DNA]</scope>
    <source>
        <strain evidence="2">Cfa_2016G</strain>
        <tissue evidence="2">Leaf</tissue>
    </source>
</reference>
<accession>A0A5N6KUK8</accession>
<feature type="region of interest" description="Disordered" evidence="1">
    <location>
        <begin position="230"/>
        <end position="315"/>
    </location>
</feature>
<evidence type="ECO:0000313" key="3">
    <source>
        <dbReference type="Proteomes" id="UP000327013"/>
    </source>
</evidence>
<dbReference type="AlphaFoldDB" id="A0A5N6KUK8"/>
<gene>
    <name evidence="2" type="ORF">FH972_023225</name>
</gene>
<protein>
    <submittedName>
        <fullName evidence="2">Uncharacterized protein</fullName>
    </submittedName>
</protein>
<evidence type="ECO:0000313" key="2">
    <source>
        <dbReference type="EMBL" id="KAB8346179.1"/>
    </source>
</evidence>
<dbReference type="EMBL" id="VIBQ01000013">
    <property type="protein sequence ID" value="KAB8346179.1"/>
    <property type="molecule type" value="Genomic_DNA"/>
</dbReference>
<feature type="compositionally biased region" description="Polar residues" evidence="1">
    <location>
        <begin position="289"/>
        <end position="315"/>
    </location>
</feature>
<proteinExistence type="predicted"/>
<keyword evidence="3" id="KW-1185">Reference proteome</keyword>
<name>A0A5N6KUK8_9ROSI</name>
<comment type="caution">
    <text evidence="2">The sequence shown here is derived from an EMBL/GenBank/DDBJ whole genome shotgun (WGS) entry which is preliminary data.</text>
</comment>
<organism evidence="2 3">
    <name type="scientific">Carpinus fangiana</name>
    <dbReference type="NCBI Taxonomy" id="176857"/>
    <lineage>
        <taxon>Eukaryota</taxon>
        <taxon>Viridiplantae</taxon>
        <taxon>Streptophyta</taxon>
        <taxon>Embryophyta</taxon>
        <taxon>Tracheophyta</taxon>
        <taxon>Spermatophyta</taxon>
        <taxon>Magnoliopsida</taxon>
        <taxon>eudicotyledons</taxon>
        <taxon>Gunneridae</taxon>
        <taxon>Pentapetalae</taxon>
        <taxon>rosids</taxon>
        <taxon>fabids</taxon>
        <taxon>Fagales</taxon>
        <taxon>Betulaceae</taxon>
        <taxon>Carpinus</taxon>
    </lineage>
</organism>
<feature type="compositionally biased region" description="Low complexity" evidence="1">
    <location>
        <begin position="230"/>
        <end position="288"/>
    </location>
</feature>
<evidence type="ECO:0000256" key="1">
    <source>
        <dbReference type="SAM" id="MobiDB-lite"/>
    </source>
</evidence>
<sequence>MTMRVKQATVIGLVGSTGVEAFGKWAWAMGFQVFFKTDECLANSSTTWAYAGQSVTSTPVAYPTITSTALTGVSETTRLYFSVLNTALSLVPFPPVITSASSLPSPSLDIPRSLVTEEPGTPDALSVLSAALATHSSAVPPSAAVPTSSTVPESIPPNALSILSSALEPYNGPQSSTTVAGPQYTLASSAVPPSPINSAPETSISSAAPLTLTTSQLTNSANPLYTSSVSSVEASSTVAPNAQTSTSESRTSSVTTVPSSAQSTLAMSSTLSPSSMIPTSPIQSSISSRESGQSTRPPSASNTSTSMASEITSQTKTYESAASTLTSITQAASPSLPTGIVPAATTAAPLANEASTSVRQYPLSAILLVILGYAMF</sequence>
<dbReference type="Proteomes" id="UP000327013">
    <property type="component" value="Unassembled WGS sequence"/>
</dbReference>